<dbReference type="InterPro" id="IPR036497">
    <property type="entry name" value="GLTP_sf"/>
</dbReference>
<dbReference type="GO" id="GO:0016020">
    <property type="term" value="C:membrane"/>
    <property type="evidence" value="ECO:0007669"/>
    <property type="project" value="TreeGrafter"/>
</dbReference>
<evidence type="ECO:0000259" key="3">
    <source>
        <dbReference type="Pfam" id="PF08718"/>
    </source>
</evidence>
<keyword evidence="2" id="KW-1133">Transmembrane helix</keyword>
<feature type="transmembrane region" description="Helical" evidence="2">
    <location>
        <begin position="114"/>
        <end position="133"/>
    </location>
</feature>
<dbReference type="AlphaFoldDB" id="A0A7S3NL52"/>
<proteinExistence type="predicted"/>
<dbReference type="GO" id="GO:0005829">
    <property type="term" value="C:cytosol"/>
    <property type="evidence" value="ECO:0007669"/>
    <property type="project" value="TreeGrafter"/>
</dbReference>
<dbReference type="PANTHER" id="PTHR10219">
    <property type="entry name" value="GLYCOLIPID TRANSFER PROTEIN-RELATED"/>
    <property type="match status" value="1"/>
</dbReference>
<feature type="compositionally biased region" description="Low complexity" evidence="1">
    <location>
        <begin position="272"/>
        <end position="284"/>
    </location>
</feature>
<dbReference type="GO" id="GO:1902387">
    <property type="term" value="F:ceramide 1-phosphate binding"/>
    <property type="evidence" value="ECO:0007669"/>
    <property type="project" value="TreeGrafter"/>
</dbReference>
<feature type="domain" description="Glycolipid transfer protein" evidence="3">
    <location>
        <begin position="305"/>
        <end position="354"/>
    </location>
</feature>
<protein>
    <recommendedName>
        <fullName evidence="3">Glycolipid transfer protein domain-containing protein</fullName>
    </recommendedName>
</protein>
<accession>A0A7S3NL52</accession>
<gene>
    <name evidence="4" type="ORF">ALAG00032_LOCUS5635</name>
</gene>
<reference evidence="4" key="1">
    <citation type="submission" date="2021-01" db="EMBL/GenBank/DDBJ databases">
        <authorList>
            <person name="Corre E."/>
            <person name="Pelletier E."/>
            <person name="Niang G."/>
            <person name="Scheremetjew M."/>
            <person name="Finn R."/>
            <person name="Kale V."/>
            <person name="Holt S."/>
            <person name="Cochrane G."/>
            <person name="Meng A."/>
            <person name="Brown T."/>
            <person name="Cohen L."/>
        </authorList>
    </citation>
    <scope>NUCLEOTIDE SEQUENCE</scope>
    <source>
        <strain evidence="4">CCMP1510</strain>
    </source>
</reference>
<dbReference type="GO" id="GO:1902388">
    <property type="term" value="F:ceramide 1-phosphate transfer activity"/>
    <property type="evidence" value="ECO:0007669"/>
    <property type="project" value="TreeGrafter"/>
</dbReference>
<dbReference type="SUPFAM" id="SSF110004">
    <property type="entry name" value="Glycolipid transfer protein, GLTP"/>
    <property type="match status" value="2"/>
</dbReference>
<dbReference type="Gene3D" id="1.10.3520.10">
    <property type="entry name" value="Glycolipid transfer protein"/>
    <property type="match status" value="1"/>
</dbReference>
<evidence type="ECO:0000256" key="1">
    <source>
        <dbReference type="SAM" id="MobiDB-lite"/>
    </source>
</evidence>
<dbReference type="Pfam" id="PF08718">
    <property type="entry name" value="GLTP"/>
    <property type="match status" value="1"/>
</dbReference>
<evidence type="ECO:0000313" key="4">
    <source>
        <dbReference type="EMBL" id="CAE0364893.1"/>
    </source>
</evidence>
<keyword evidence="2" id="KW-0472">Membrane</keyword>
<sequence>MSKLKSASSSAFLRQSFLRQRLFGGLVVDESTSFGWFDDLAKDTQDSVSPASPVQQEDDDLEMAISPWRKKRKIKVMKKKVSDAILPEFSKFKEDYGSRSTVASSQKKNAQRRLVSSVFIILLITGVLFLFSITNKDVSQPTFSLRTAAMKLKPRPFEALTTRKFVLGTEELLPVFERIGLARVVRVNLDKLRNAGLEETIENHLKREAAEGISDRDEGATVALLWNGRLLEFIRALVDGVLASNLLDRDDVSRHQLETDTSTQQPLPKDAQYTTTQTSNNQFQQPNQIKHFFQSIRHTGSDERSNLRAKEHSTNLVAIARLAYDATLKQHHNRVLRSAARTLLAFAPDHTTFFVSHLGYPRHIWHSELRADLEEISITLRECLQILRSLLKKHSNLTL</sequence>
<evidence type="ECO:0000256" key="2">
    <source>
        <dbReference type="SAM" id="Phobius"/>
    </source>
</evidence>
<feature type="region of interest" description="Disordered" evidence="1">
    <location>
        <begin position="256"/>
        <end position="284"/>
    </location>
</feature>
<dbReference type="EMBL" id="HBIJ01008014">
    <property type="protein sequence ID" value="CAE0364893.1"/>
    <property type="molecule type" value="Transcribed_RNA"/>
</dbReference>
<keyword evidence="2" id="KW-0812">Transmembrane</keyword>
<organism evidence="4">
    <name type="scientific">Aureoumbra lagunensis</name>
    <dbReference type="NCBI Taxonomy" id="44058"/>
    <lineage>
        <taxon>Eukaryota</taxon>
        <taxon>Sar</taxon>
        <taxon>Stramenopiles</taxon>
        <taxon>Ochrophyta</taxon>
        <taxon>Pelagophyceae</taxon>
        <taxon>Pelagomonadales</taxon>
        <taxon>Aureoumbra</taxon>
    </lineage>
</organism>
<dbReference type="InterPro" id="IPR014830">
    <property type="entry name" value="Glycolipid_transfer_prot_dom"/>
</dbReference>
<name>A0A7S3NL52_9STRA</name>